<feature type="region of interest" description="Disordered" evidence="1">
    <location>
        <begin position="1"/>
        <end position="44"/>
    </location>
</feature>
<sequence>MTSKKDQASMNKKNSVNTDGQSSTEGKIMDTTPSNGSNSASPTDINLKSTHFAILPAMMTNAAAMEDQLAQMTQVIANLQTIIEDKDFQIAQLLSDQEHTNVEKPYDNHKHVSFSNHVENMKQVDKAPPMLDSVQKSTHSETSIATFSVQQLQEMITNTVKIHYGGTT</sequence>
<feature type="compositionally biased region" description="Polar residues" evidence="1">
    <location>
        <begin position="8"/>
        <end position="44"/>
    </location>
</feature>
<evidence type="ECO:0000313" key="2">
    <source>
        <dbReference type="EMBL" id="KAL0290452.1"/>
    </source>
</evidence>
<comment type="caution">
    <text evidence="2">The sequence shown here is derived from an EMBL/GenBank/DDBJ whole genome shotgun (WGS) entry which is preliminary data.</text>
</comment>
<protein>
    <recommendedName>
        <fullName evidence="3">Ty3-gypsy retrotransposon protein</fullName>
    </recommendedName>
</protein>
<reference evidence="2" key="2">
    <citation type="journal article" date="2024" name="Plant">
        <title>Genomic evolution and insights into agronomic trait innovations of Sesamum species.</title>
        <authorList>
            <person name="Miao H."/>
            <person name="Wang L."/>
            <person name="Qu L."/>
            <person name="Liu H."/>
            <person name="Sun Y."/>
            <person name="Le M."/>
            <person name="Wang Q."/>
            <person name="Wei S."/>
            <person name="Zheng Y."/>
            <person name="Lin W."/>
            <person name="Duan Y."/>
            <person name="Cao H."/>
            <person name="Xiong S."/>
            <person name="Wang X."/>
            <person name="Wei L."/>
            <person name="Li C."/>
            <person name="Ma Q."/>
            <person name="Ju M."/>
            <person name="Zhao R."/>
            <person name="Li G."/>
            <person name="Mu C."/>
            <person name="Tian Q."/>
            <person name="Mei H."/>
            <person name="Zhang T."/>
            <person name="Gao T."/>
            <person name="Zhang H."/>
        </authorList>
    </citation>
    <scope>NUCLEOTIDE SEQUENCE</scope>
    <source>
        <strain evidence="2">G02</strain>
    </source>
</reference>
<dbReference type="AlphaFoldDB" id="A0AAW2J8M2"/>
<evidence type="ECO:0008006" key="3">
    <source>
        <dbReference type="Google" id="ProtNLM"/>
    </source>
</evidence>
<organism evidence="2">
    <name type="scientific">Sesamum radiatum</name>
    <name type="common">Black benniseed</name>
    <dbReference type="NCBI Taxonomy" id="300843"/>
    <lineage>
        <taxon>Eukaryota</taxon>
        <taxon>Viridiplantae</taxon>
        <taxon>Streptophyta</taxon>
        <taxon>Embryophyta</taxon>
        <taxon>Tracheophyta</taxon>
        <taxon>Spermatophyta</taxon>
        <taxon>Magnoliopsida</taxon>
        <taxon>eudicotyledons</taxon>
        <taxon>Gunneridae</taxon>
        <taxon>Pentapetalae</taxon>
        <taxon>asterids</taxon>
        <taxon>lamiids</taxon>
        <taxon>Lamiales</taxon>
        <taxon>Pedaliaceae</taxon>
        <taxon>Sesamum</taxon>
    </lineage>
</organism>
<dbReference type="EMBL" id="JACGWJ010000615">
    <property type="protein sequence ID" value="KAL0290452.1"/>
    <property type="molecule type" value="Genomic_DNA"/>
</dbReference>
<evidence type="ECO:0000256" key="1">
    <source>
        <dbReference type="SAM" id="MobiDB-lite"/>
    </source>
</evidence>
<name>A0AAW2J8M2_SESRA</name>
<reference evidence="2" key="1">
    <citation type="submission" date="2020-06" db="EMBL/GenBank/DDBJ databases">
        <authorList>
            <person name="Li T."/>
            <person name="Hu X."/>
            <person name="Zhang T."/>
            <person name="Song X."/>
            <person name="Zhang H."/>
            <person name="Dai N."/>
            <person name="Sheng W."/>
            <person name="Hou X."/>
            <person name="Wei L."/>
        </authorList>
    </citation>
    <scope>NUCLEOTIDE SEQUENCE</scope>
    <source>
        <strain evidence="2">G02</strain>
        <tissue evidence="2">Leaf</tissue>
    </source>
</reference>
<gene>
    <name evidence="2" type="ORF">Sradi_7050100</name>
</gene>
<accession>A0AAW2J8M2</accession>
<proteinExistence type="predicted"/>